<gene>
    <name evidence="1" type="ordered locus">FsymDg_3796</name>
</gene>
<evidence type="ECO:0000313" key="1">
    <source>
        <dbReference type="EMBL" id="AEH11073.1"/>
    </source>
</evidence>
<name>F8B549_9ACTN</name>
<reference evidence="1 2" key="1">
    <citation type="submission" date="2011-05" db="EMBL/GenBank/DDBJ databases">
        <title>Complete sequence of chromosome of Frankia symbiont of Datisca glomerata.</title>
        <authorList>
            <consortium name="US DOE Joint Genome Institute"/>
            <person name="Lucas S."/>
            <person name="Han J."/>
            <person name="Lapidus A."/>
            <person name="Cheng J.-F."/>
            <person name="Goodwin L."/>
            <person name="Pitluck S."/>
            <person name="Peters L."/>
            <person name="Mikhailova N."/>
            <person name="Chertkov O."/>
            <person name="Teshima H."/>
            <person name="Han C."/>
            <person name="Tapia R."/>
            <person name="Land M."/>
            <person name="Hauser L."/>
            <person name="Kyrpides N."/>
            <person name="Ivanova N."/>
            <person name="Pagani I."/>
            <person name="Berry A."/>
            <person name="Pawlowski K."/>
            <person name="Persson T."/>
            <person name="Vanden Heuvel B."/>
            <person name="Benson D."/>
            <person name="Woyke T."/>
        </authorList>
    </citation>
    <scope>NUCLEOTIDE SEQUENCE [LARGE SCALE GENOMIC DNA]</scope>
    <source>
        <strain evidence="2">4085684</strain>
    </source>
</reference>
<sequence length="50" mass="5381">MVSKSGLRCPEPDAVDVISTHIDAIVYHLARMAEVVITIGPDTFRVSAAK</sequence>
<organism evidence="1 2">
    <name type="scientific">Candidatus Protofrankia datiscae</name>
    <dbReference type="NCBI Taxonomy" id="2716812"/>
    <lineage>
        <taxon>Bacteria</taxon>
        <taxon>Bacillati</taxon>
        <taxon>Actinomycetota</taxon>
        <taxon>Actinomycetes</taxon>
        <taxon>Frankiales</taxon>
        <taxon>Frankiaceae</taxon>
        <taxon>Protofrankia</taxon>
    </lineage>
</organism>
<keyword evidence="2" id="KW-1185">Reference proteome</keyword>
<proteinExistence type="predicted"/>
<dbReference type="STRING" id="656024.FsymDg_3796"/>
<dbReference type="EMBL" id="CP002801">
    <property type="protein sequence ID" value="AEH11073.1"/>
    <property type="molecule type" value="Genomic_DNA"/>
</dbReference>
<accession>F8B549</accession>
<dbReference type="Proteomes" id="UP000001549">
    <property type="component" value="Chromosome"/>
</dbReference>
<dbReference type="KEGG" id="fsy:FsymDg_3796"/>
<dbReference type="HOGENOM" id="CLU_3118123_0_0_11"/>
<protein>
    <submittedName>
        <fullName evidence="1">Uncharacterized protein</fullName>
    </submittedName>
</protein>
<evidence type="ECO:0000313" key="2">
    <source>
        <dbReference type="Proteomes" id="UP000001549"/>
    </source>
</evidence>
<dbReference type="AlphaFoldDB" id="F8B549"/>